<dbReference type="InterPro" id="IPR024537">
    <property type="entry name" value="DUF3322"/>
</dbReference>
<protein>
    <recommendedName>
        <fullName evidence="5">Wadjet protein JetD C-terminal domain-containing protein</fullName>
    </recommendedName>
</protein>
<evidence type="ECO:0000259" key="2">
    <source>
        <dbReference type="Pfam" id="PF11795"/>
    </source>
</evidence>
<evidence type="ECO:0000313" key="3">
    <source>
        <dbReference type="EMBL" id="PMP05950.1"/>
    </source>
</evidence>
<dbReference type="EMBL" id="MDBO01000130">
    <property type="protein sequence ID" value="PMP05950.1"/>
    <property type="molecule type" value="Genomic_DNA"/>
</dbReference>
<dbReference type="InterPro" id="IPR014544">
    <property type="entry name" value="UCP028408"/>
</dbReference>
<evidence type="ECO:0008006" key="5">
    <source>
        <dbReference type="Google" id="ProtNLM"/>
    </source>
</evidence>
<comment type="caution">
    <text evidence="3">The sequence shown here is derived from an EMBL/GenBank/DDBJ whole genome shotgun (WGS) entry which is preliminary data.</text>
</comment>
<dbReference type="PIRSF" id="PIRSF028408">
    <property type="entry name" value="UCP028408"/>
    <property type="match status" value="1"/>
</dbReference>
<dbReference type="Pfam" id="PF11795">
    <property type="entry name" value="DUF3322"/>
    <property type="match status" value="1"/>
</dbReference>
<reference evidence="4" key="1">
    <citation type="submission" date="2016-07" db="EMBL/GenBank/DDBJ databases">
        <title>Nontailed viruses are major unrecognized killers of bacteria in the ocean.</title>
        <authorList>
            <person name="Kauffman K."/>
            <person name="Hussain F."/>
            <person name="Yang J."/>
            <person name="Arevalo P."/>
            <person name="Brown J."/>
            <person name="Cutler M."/>
            <person name="Kelly L."/>
            <person name="Polz M.F."/>
        </authorList>
    </citation>
    <scope>NUCLEOTIDE SEQUENCE [LARGE SCALE GENOMIC DNA]</scope>
    <source>
        <strain evidence="4">10N.222.49.A5</strain>
    </source>
</reference>
<gene>
    <name evidence="3" type="ORF">BCS93_18090</name>
</gene>
<dbReference type="RefSeq" id="WP_017242638.1">
    <property type="nucleotide sequence ID" value="NZ_MAKG01000574.1"/>
</dbReference>
<dbReference type="Pfam" id="PF09983">
    <property type="entry name" value="JetD_C"/>
    <property type="match status" value="1"/>
</dbReference>
<accession>A0AAP8MSL3</accession>
<evidence type="ECO:0000313" key="4">
    <source>
        <dbReference type="Proteomes" id="UP000235611"/>
    </source>
</evidence>
<feature type="domain" description="Wadjet protein JetD C-terminal" evidence="1">
    <location>
        <begin position="216"/>
        <end position="396"/>
    </location>
</feature>
<dbReference type="AlphaFoldDB" id="A0AAP8MSL3"/>
<sequence length="397" mass="46467">MAELTSLSQIRNKLLKRWEQYHFHQLALLEQPHEQWLQVKLPKITGKQLLHEYQDVIEWLDNVADIERHHGVQLVKQQVSFTKLGKQNLPVAIRFADMESLARYLGKWQQWQGFHLAKQQIVSQFPQLMPWVVGSAALVDKHQASWPNLLKVCEYFTQHPRPNCYIRQLDITGVDTKFIEKHKLILKLLLDQLLDDEAIDLRFDKMAEHGFEQRFGLKFDPPMIRFRLLDPQFWHEFAGMSDITLPLEQFTQLDLMIDQVYITENKINGLAFPKARNAIVIFGLGYGIQSLKSVPWLTQCQIRYWGDIDTHGFAILSQLRSYFPHTQSMLMDEATLLACKGGWGTEKASKAHKAERLNCLTASEAQLYHDLKTHRWQPNLRLEQEQVPMHRLEAWLG</sequence>
<proteinExistence type="predicted"/>
<dbReference type="Proteomes" id="UP000235611">
    <property type="component" value="Unassembled WGS sequence"/>
</dbReference>
<evidence type="ECO:0000259" key="1">
    <source>
        <dbReference type="Pfam" id="PF09983"/>
    </source>
</evidence>
<organism evidence="3 4">
    <name type="scientific">Vibrio breoganii</name>
    <dbReference type="NCBI Taxonomy" id="553239"/>
    <lineage>
        <taxon>Bacteria</taxon>
        <taxon>Pseudomonadati</taxon>
        <taxon>Pseudomonadota</taxon>
        <taxon>Gammaproteobacteria</taxon>
        <taxon>Vibrionales</taxon>
        <taxon>Vibrionaceae</taxon>
        <taxon>Vibrio</taxon>
    </lineage>
</organism>
<dbReference type="InterPro" id="IPR024534">
    <property type="entry name" value="JetD_C"/>
</dbReference>
<feature type="domain" description="DUF3322" evidence="2">
    <location>
        <begin position="8"/>
        <end position="191"/>
    </location>
</feature>
<name>A0AAP8MSL3_9VIBR</name>